<reference evidence="3" key="1">
    <citation type="submission" date="2017-04" db="EMBL/GenBank/DDBJ databases">
        <authorList>
            <person name="Varghese N."/>
            <person name="Submissions S."/>
        </authorList>
    </citation>
    <scope>NUCLEOTIDE SEQUENCE [LARGE SCALE GENOMIC DNA]</scope>
    <source>
        <strain evidence="3">DSM 12126</strain>
    </source>
</reference>
<sequence>MNWGTKLMIGMLCFMSFIVVLGVLMFNSKTDALVDTDYYEKGLDYDKDYNRKAQVQADKARPEIKLSPDHLILSFKAAATGELRLLRNSDKKMDRRVAIKTDEHNQVNIPLNAIAKGRWRIILSWESNGKAYLDEQEVSIE</sequence>
<organism evidence="2 3">
    <name type="scientific">Pedobacter africanus</name>
    <dbReference type="NCBI Taxonomy" id="151894"/>
    <lineage>
        <taxon>Bacteria</taxon>
        <taxon>Pseudomonadati</taxon>
        <taxon>Bacteroidota</taxon>
        <taxon>Sphingobacteriia</taxon>
        <taxon>Sphingobacteriales</taxon>
        <taxon>Sphingobacteriaceae</taxon>
        <taxon>Pedobacter</taxon>
    </lineage>
</organism>
<gene>
    <name evidence="2" type="ORF">SAMN04488524_2974</name>
</gene>
<dbReference type="OrthoDB" id="1493774at2"/>
<dbReference type="EMBL" id="FWXT01000002">
    <property type="protein sequence ID" value="SMC86016.1"/>
    <property type="molecule type" value="Genomic_DNA"/>
</dbReference>
<evidence type="ECO:0000313" key="2">
    <source>
        <dbReference type="EMBL" id="SMC86016.1"/>
    </source>
</evidence>
<dbReference type="Proteomes" id="UP000192756">
    <property type="component" value="Unassembled WGS sequence"/>
</dbReference>
<dbReference type="AlphaFoldDB" id="A0A1W2CLY3"/>
<name>A0A1W2CLY3_9SPHI</name>
<dbReference type="InterPro" id="IPR008620">
    <property type="entry name" value="FixH"/>
</dbReference>
<dbReference type="Pfam" id="PF05751">
    <property type="entry name" value="FixH"/>
    <property type="match status" value="1"/>
</dbReference>
<protein>
    <recommendedName>
        <fullName evidence="4">FixH protein</fullName>
    </recommendedName>
</protein>
<evidence type="ECO:0000256" key="1">
    <source>
        <dbReference type="SAM" id="Phobius"/>
    </source>
</evidence>
<keyword evidence="1" id="KW-0812">Transmembrane</keyword>
<keyword evidence="3" id="KW-1185">Reference proteome</keyword>
<keyword evidence="1" id="KW-1133">Transmembrane helix</keyword>
<dbReference type="RefSeq" id="WP_084239801.1">
    <property type="nucleotide sequence ID" value="NZ_FWXT01000002.1"/>
</dbReference>
<evidence type="ECO:0000313" key="3">
    <source>
        <dbReference type="Proteomes" id="UP000192756"/>
    </source>
</evidence>
<evidence type="ECO:0008006" key="4">
    <source>
        <dbReference type="Google" id="ProtNLM"/>
    </source>
</evidence>
<proteinExistence type="predicted"/>
<dbReference type="STRING" id="151894.SAMN04488524_2974"/>
<keyword evidence="1" id="KW-0472">Membrane</keyword>
<accession>A0A1W2CLY3</accession>
<feature type="transmembrane region" description="Helical" evidence="1">
    <location>
        <begin position="7"/>
        <end position="26"/>
    </location>
</feature>